<dbReference type="Proteomes" id="UP000267027">
    <property type="component" value="Unassembled WGS sequence"/>
</dbReference>
<keyword evidence="2" id="KW-1185">Reference proteome</keyword>
<protein>
    <submittedName>
        <fullName evidence="3">Proteasome subunit beta type-4</fullName>
    </submittedName>
</protein>
<dbReference type="OrthoDB" id="5858017at2759"/>
<dbReference type="WBParaSite" id="ACOC_0000922501-mRNA-1">
    <property type="protein sequence ID" value="ACOC_0000922501-mRNA-1"/>
    <property type="gene ID" value="ACOC_0000922501"/>
</dbReference>
<reference evidence="1 2" key="2">
    <citation type="submission" date="2018-11" db="EMBL/GenBank/DDBJ databases">
        <authorList>
            <consortium name="Pathogen Informatics"/>
        </authorList>
    </citation>
    <scope>NUCLEOTIDE SEQUENCE [LARGE SCALE GENOMIC DNA]</scope>
    <source>
        <strain evidence="1 2">Costa Rica</strain>
    </source>
</reference>
<evidence type="ECO:0000313" key="2">
    <source>
        <dbReference type="Proteomes" id="UP000267027"/>
    </source>
</evidence>
<gene>
    <name evidence="1" type="ORF">ACOC_LOCUS9226</name>
</gene>
<name>A0A158PJU7_ANGCS</name>
<organism evidence="3">
    <name type="scientific">Angiostrongylus costaricensis</name>
    <name type="common">Nematode worm</name>
    <dbReference type="NCBI Taxonomy" id="334426"/>
    <lineage>
        <taxon>Eukaryota</taxon>
        <taxon>Metazoa</taxon>
        <taxon>Ecdysozoa</taxon>
        <taxon>Nematoda</taxon>
        <taxon>Chromadorea</taxon>
        <taxon>Rhabditida</taxon>
        <taxon>Rhabditina</taxon>
        <taxon>Rhabditomorpha</taxon>
        <taxon>Strongyloidea</taxon>
        <taxon>Metastrongylidae</taxon>
        <taxon>Angiostrongylus</taxon>
    </lineage>
</organism>
<accession>A0A158PJU7</accession>
<reference evidence="3" key="1">
    <citation type="submission" date="2016-04" db="UniProtKB">
        <authorList>
            <consortium name="WormBaseParasite"/>
        </authorList>
    </citation>
    <scope>IDENTIFICATION</scope>
</reference>
<proteinExistence type="predicted"/>
<evidence type="ECO:0000313" key="1">
    <source>
        <dbReference type="EMBL" id="VDM60811.1"/>
    </source>
</evidence>
<dbReference type="AlphaFoldDB" id="A0A158PJU7"/>
<evidence type="ECO:0000313" key="3">
    <source>
        <dbReference type="WBParaSite" id="ACOC_0000922501-mRNA-1"/>
    </source>
</evidence>
<dbReference type="EMBL" id="UYYA01004265">
    <property type="protein sequence ID" value="VDM60811.1"/>
    <property type="molecule type" value="Genomic_DNA"/>
</dbReference>
<sequence>MDERRILENNISLYGAALFTVISQIRKFDSENILGVSDGIVRPEVVLGSYGTYTYGIYGMINGVELLDYQPCFAGSTNENQDGQKYYNIEDIVNSDMDTVVDITDKERPTAFNVIVREFLGSDDKGLKASDIPQLACVVLERGPRSWKLYKKQVLPIRNNGIMSSTFDPLLYLSK</sequence>
<dbReference type="STRING" id="334426.A0A158PJU7"/>